<reference evidence="2 3" key="1">
    <citation type="submission" date="2013-06" db="EMBL/GenBank/DDBJ databases">
        <authorList>
            <person name="Weinstock G."/>
            <person name="Sodergren E."/>
            <person name="Lobos E.A."/>
            <person name="Fulton L."/>
            <person name="Fulton R."/>
            <person name="Courtney L."/>
            <person name="Fronick C."/>
            <person name="O'Laughlin M."/>
            <person name="Godfrey J."/>
            <person name="Wilson R.M."/>
            <person name="Miner T."/>
            <person name="Farmer C."/>
            <person name="Delehaunty K."/>
            <person name="Cordes M."/>
            <person name="Minx P."/>
            <person name="Tomlinson C."/>
            <person name="Chen J."/>
            <person name="Wollam A."/>
            <person name="Pepin K.H."/>
            <person name="Bhonagiri V."/>
            <person name="Zhang X."/>
            <person name="Warren W."/>
            <person name="Mitreva M."/>
            <person name="Mardis E.R."/>
            <person name="Wilson R.K."/>
        </authorList>
    </citation>
    <scope>NUCLEOTIDE SEQUENCE [LARGE SCALE GENOMIC DNA]</scope>
    <source>
        <strain evidence="2 3">F0510</strain>
    </source>
</reference>
<dbReference type="AlphaFoldDB" id="U1QDB3"/>
<comment type="caution">
    <text evidence="2">The sequence shown here is derived from an EMBL/GenBank/DDBJ whole genome shotgun (WGS) entry which is preliminary data.</text>
</comment>
<accession>U1QDB3</accession>
<dbReference type="EMBL" id="AWSD01000126">
    <property type="protein sequence ID" value="ERH20321.1"/>
    <property type="molecule type" value="Genomic_DNA"/>
</dbReference>
<feature type="region of interest" description="Disordered" evidence="1">
    <location>
        <begin position="1"/>
        <end position="44"/>
    </location>
</feature>
<dbReference type="RefSeq" id="WP_021605971.1">
    <property type="nucleotide sequence ID" value="NZ_KE951634.1"/>
</dbReference>
<evidence type="ECO:0000256" key="1">
    <source>
        <dbReference type="SAM" id="MobiDB-lite"/>
    </source>
</evidence>
<evidence type="ECO:0000313" key="2">
    <source>
        <dbReference type="EMBL" id="ERH20321.1"/>
    </source>
</evidence>
<feature type="non-terminal residue" evidence="2">
    <location>
        <position position="1"/>
    </location>
</feature>
<protein>
    <submittedName>
        <fullName evidence="2">Uncharacterized protein</fullName>
    </submittedName>
</protein>
<organism evidence="2 3">
    <name type="scientific">Actinomyces johnsonii F0510</name>
    <dbReference type="NCBI Taxonomy" id="1227262"/>
    <lineage>
        <taxon>Bacteria</taxon>
        <taxon>Bacillati</taxon>
        <taxon>Actinomycetota</taxon>
        <taxon>Actinomycetes</taxon>
        <taxon>Actinomycetales</taxon>
        <taxon>Actinomycetaceae</taxon>
        <taxon>Actinomyces</taxon>
    </lineage>
</organism>
<dbReference type="PATRIC" id="fig|1227262.3.peg.1062"/>
<gene>
    <name evidence="2" type="ORF">HMPREF1549_01300</name>
</gene>
<dbReference type="HOGENOM" id="CLU_1437182_0_0_11"/>
<sequence length="188" mass="20004">VAAGENNESTIPPMKDSGAAKSATASASGSDVPVTEDSLSDSKTSYTVASIPDDLDAEQSQVVKAYVAYDRATWEAYRDMKGTTKVESVTTGDQYQAFKKVYDERATAGQHVEGEASTTINFVQLNPDGLSSTMTVCADETKVRLVARDGAEVPSDDLGHTISLVVRLIRNQDGWVVNSSSVEGVDQC</sequence>
<feature type="compositionally biased region" description="Polar residues" evidence="1">
    <location>
        <begin position="1"/>
        <end position="10"/>
    </location>
</feature>
<dbReference type="Proteomes" id="UP000016498">
    <property type="component" value="Unassembled WGS sequence"/>
</dbReference>
<name>U1QDB3_9ACTO</name>
<evidence type="ECO:0000313" key="3">
    <source>
        <dbReference type="Proteomes" id="UP000016498"/>
    </source>
</evidence>
<feature type="compositionally biased region" description="Low complexity" evidence="1">
    <location>
        <begin position="15"/>
        <end position="31"/>
    </location>
</feature>
<proteinExistence type="predicted"/>